<comment type="caution">
    <text evidence="2">The sequence shown here is derived from an EMBL/GenBank/DDBJ whole genome shotgun (WGS) entry which is preliminary data.</text>
</comment>
<dbReference type="Gene3D" id="3.80.10.10">
    <property type="entry name" value="Ribonuclease Inhibitor"/>
    <property type="match status" value="1"/>
</dbReference>
<feature type="region of interest" description="Disordered" evidence="1">
    <location>
        <begin position="961"/>
        <end position="990"/>
    </location>
</feature>
<feature type="region of interest" description="Disordered" evidence="1">
    <location>
        <begin position="139"/>
        <end position="186"/>
    </location>
</feature>
<dbReference type="Proteomes" id="UP000613580">
    <property type="component" value="Unassembled WGS sequence"/>
</dbReference>
<evidence type="ECO:0000313" key="2">
    <source>
        <dbReference type="EMBL" id="KAF7319360.1"/>
    </source>
</evidence>
<dbReference type="OrthoDB" id="3020747at2759"/>
<accession>A0A8H6TPD3</accession>
<evidence type="ECO:0000256" key="1">
    <source>
        <dbReference type="SAM" id="MobiDB-lite"/>
    </source>
</evidence>
<proteinExistence type="predicted"/>
<feature type="compositionally biased region" description="Polar residues" evidence="1">
    <location>
        <begin position="51"/>
        <end position="68"/>
    </location>
</feature>
<name>A0A8H6TPD3_MYCCL</name>
<dbReference type="AlphaFoldDB" id="A0A8H6TPD3"/>
<feature type="compositionally biased region" description="Basic residues" evidence="1">
    <location>
        <begin position="152"/>
        <end position="164"/>
    </location>
</feature>
<dbReference type="EMBL" id="JACAZE010000003">
    <property type="protein sequence ID" value="KAF7319360.1"/>
    <property type="molecule type" value="Genomic_DNA"/>
</dbReference>
<gene>
    <name evidence="2" type="ORF">HMN09_00273800</name>
</gene>
<organism evidence="2 3">
    <name type="scientific">Mycena chlorophos</name>
    <name type="common">Agaric fungus</name>
    <name type="synonym">Agaricus chlorophos</name>
    <dbReference type="NCBI Taxonomy" id="658473"/>
    <lineage>
        <taxon>Eukaryota</taxon>
        <taxon>Fungi</taxon>
        <taxon>Dikarya</taxon>
        <taxon>Basidiomycota</taxon>
        <taxon>Agaricomycotina</taxon>
        <taxon>Agaricomycetes</taxon>
        <taxon>Agaricomycetidae</taxon>
        <taxon>Agaricales</taxon>
        <taxon>Marasmiineae</taxon>
        <taxon>Mycenaceae</taxon>
        <taxon>Mycena</taxon>
    </lineage>
</organism>
<sequence length="1050" mass="116314">MHSALSTLKTLVTIYIHKIFEFVMALFSLSEQLLDPDQLLPIAVASHSPARSMTATTRAAPYTKQQQPLPHRPEPEPSIMHPSSSILDRQHFGSPVFQHTVHPRSLMLPLTAVANVPASMVHKLLREIELSREKIWYAKKQREGTKSPGSRSTHKHKKTQKRHSISGLRDDEVPAVPRSPSSPTFVEVRHPENLKSDKENLHVINAVQFPVEAVWWKAFKDVEKRVLGTEGSLFRRKPDIATRHSVSALRAPEIPAIPASRSSPALFAFGFPNKNDKDDIPIVDIIVESPAEVDSGEDVCWSDALVETRHSWPSSVTLAVPASPSAPSLLGTRNTEPQLVHCDNPDAEQLLTALMQEAQNTSSAIAAEQEDDFGSGGSGSLIASISASRSMAALANASSRSISELLNTFDKVMASPSWTRNEAPRRGSAGPATRVVPNIALPQKRASLPAPRPSLRKRTPAPATAPTPCKNICCGPTRSLPDFALSRAQSLAQLRANVYEPDLNDEIPRAEAQRAVYEREIPRLRKLVQAVKAEFKARSARRSAKLAATLPTAAPGCRKACCDAAFLGTAGGREVLRLGQLIVVLEQRRTEVEYYLSVRRSLAAPIRQLPVEVLILLFSFVVPPPHPVWVPTAETTNGAVRLSHVCACWRGLVFADSTMWTTLSIRNLSGHSPFYTPTLSLQRRITRAKHYLQRSRHQPLGVSAYHSSVEEPLLKVFMEESERWKFLALRLVGPTLALLDCVAGRVPLLASLTIMQSDSNRDASQLVSGFANAPLLRRVSITVSAAHVWPARIILPWTQLTSLTLSPISIITFTECIKNCAQLLYFEASVSFGLADPDLSLLSPPRLPDWPSLGHRRPLRTLVLRGSFCQDVLFLILLANPPRPLFVLPHLRVLSIDMNGLQPDLYAALARCCRLEMLALRAWSRAEMPDVLPFWLAVPTLRILHFRDHNTAMVSRRVFEVPATPQEPPPRPCGYDSDDEQEQDEDDDEVEPAWKSLAELDVEGFEAYNSKELYTLLCAKQAGNVDAVRLQFSTASESDLEDELAHWFYQ</sequence>
<feature type="compositionally biased region" description="Acidic residues" evidence="1">
    <location>
        <begin position="976"/>
        <end position="990"/>
    </location>
</feature>
<reference evidence="2" key="1">
    <citation type="submission" date="2020-05" db="EMBL/GenBank/DDBJ databases">
        <title>Mycena genomes resolve the evolution of fungal bioluminescence.</title>
        <authorList>
            <person name="Tsai I.J."/>
        </authorList>
    </citation>
    <scope>NUCLEOTIDE SEQUENCE</scope>
    <source>
        <strain evidence="2">110903Hualien_Pintung</strain>
    </source>
</reference>
<dbReference type="InterPro" id="IPR032675">
    <property type="entry name" value="LRR_dom_sf"/>
</dbReference>
<feature type="region of interest" description="Disordered" evidence="1">
    <location>
        <begin position="51"/>
        <end position="75"/>
    </location>
</feature>
<keyword evidence="3" id="KW-1185">Reference proteome</keyword>
<dbReference type="SUPFAM" id="SSF52047">
    <property type="entry name" value="RNI-like"/>
    <property type="match status" value="1"/>
</dbReference>
<evidence type="ECO:0000313" key="3">
    <source>
        <dbReference type="Proteomes" id="UP000613580"/>
    </source>
</evidence>
<protein>
    <submittedName>
        <fullName evidence="2">F-box domain-containing protein</fullName>
    </submittedName>
</protein>